<dbReference type="Proteomes" id="UP001341281">
    <property type="component" value="Chromosome 07"/>
</dbReference>
<evidence type="ECO:0000313" key="1">
    <source>
        <dbReference type="EMBL" id="WVZ84630.1"/>
    </source>
</evidence>
<name>A0AAQ3U385_PASNO</name>
<protein>
    <submittedName>
        <fullName evidence="1">Uncharacterized protein</fullName>
    </submittedName>
</protein>
<keyword evidence="2" id="KW-1185">Reference proteome</keyword>
<evidence type="ECO:0000313" key="2">
    <source>
        <dbReference type="Proteomes" id="UP001341281"/>
    </source>
</evidence>
<dbReference type="EMBL" id="CP144751">
    <property type="protein sequence ID" value="WVZ84630.1"/>
    <property type="molecule type" value="Genomic_DNA"/>
</dbReference>
<sequence>MSPAGNRISEPMPPLSSWRVEVRRMDEFLTQGLIAINFGWIALVHQQYVVDSIKREKVDKDLLVPVREQLARKKDAEYLLFKLDPALSAPQ</sequence>
<organism evidence="1 2">
    <name type="scientific">Paspalum notatum var. saurae</name>
    <dbReference type="NCBI Taxonomy" id="547442"/>
    <lineage>
        <taxon>Eukaryota</taxon>
        <taxon>Viridiplantae</taxon>
        <taxon>Streptophyta</taxon>
        <taxon>Embryophyta</taxon>
        <taxon>Tracheophyta</taxon>
        <taxon>Spermatophyta</taxon>
        <taxon>Magnoliopsida</taxon>
        <taxon>Liliopsida</taxon>
        <taxon>Poales</taxon>
        <taxon>Poaceae</taxon>
        <taxon>PACMAD clade</taxon>
        <taxon>Panicoideae</taxon>
        <taxon>Andropogonodae</taxon>
        <taxon>Paspaleae</taxon>
        <taxon>Paspalinae</taxon>
        <taxon>Paspalum</taxon>
    </lineage>
</organism>
<proteinExistence type="predicted"/>
<dbReference type="AlphaFoldDB" id="A0AAQ3U385"/>
<reference evidence="1 2" key="1">
    <citation type="submission" date="2024-02" db="EMBL/GenBank/DDBJ databases">
        <title>High-quality chromosome-scale genome assembly of Pensacola bahiagrass (Paspalum notatum Flugge var. saurae).</title>
        <authorList>
            <person name="Vega J.M."/>
            <person name="Podio M."/>
            <person name="Orjuela J."/>
            <person name="Siena L.A."/>
            <person name="Pessino S.C."/>
            <person name="Combes M.C."/>
            <person name="Mariac C."/>
            <person name="Albertini E."/>
            <person name="Pupilli F."/>
            <person name="Ortiz J.P.A."/>
            <person name="Leblanc O."/>
        </authorList>
    </citation>
    <scope>NUCLEOTIDE SEQUENCE [LARGE SCALE GENOMIC DNA]</scope>
    <source>
        <strain evidence="1">R1</strain>
        <tissue evidence="1">Leaf</tissue>
    </source>
</reference>
<gene>
    <name evidence="1" type="ORF">U9M48_031640</name>
</gene>
<accession>A0AAQ3U385</accession>